<evidence type="ECO:0000313" key="1">
    <source>
        <dbReference type="EMBL" id="KAF8764039.1"/>
    </source>
</evidence>
<comment type="caution">
    <text evidence="1">The sequence shown here is derived from an EMBL/GenBank/DDBJ whole genome shotgun (WGS) entry which is preliminary data.</text>
</comment>
<dbReference type="Proteomes" id="UP000807504">
    <property type="component" value="Unassembled WGS sequence"/>
</dbReference>
<dbReference type="AlphaFoldDB" id="A0A8T0E1B9"/>
<gene>
    <name evidence="1" type="ORF">HNY73_022160</name>
</gene>
<dbReference type="EMBL" id="JABXBU010002231">
    <property type="protein sequence ID" value="KAF8764039.1"/>
    <property type="molecule type" value="Genomic_DNA"/>
</dbReference>
<proteinExistence type="predicted"/>
<organism evidence="1 2">
    <name type="scientific">Argiope bruennichi</name>
    <name type="common">Wasp spider</name>
    <name type="synonym">Aranea bruennichi</name>
    <dbReference type="NCBI Taxonomy" id="94029"/>
    <lineage>
        <taxon>Eukaryota</taxon>
        <taxon>Metazoa</taxon>
        <taxon>Ecdysozoa</taxon>
        <taxon>Arthropoda</taxon>
        <taxon>Chelicerata</taxon>
        <taxon>Arachnida</taxon>
        <taxon>Araneae</taxon>
        <taxon>Araneomorphae</taxon>
        <taxon>Entelegynae</taxon>
        <taxon>Araneoidea</taxon>
        <taxon>Araneidae</taxon>
        <taxon>Argiope</taxon>
    </lineage>
</organism>
<protein>
    <submittedName>
        <fullName evidence="1">Uncharacterized protein</fullName>
    </submittedName>
</protein>
<reference evidence="1" key="2">
    <citation type="submission" date="2020-06" db="EMBL/GenBank/DDBJ databases">
        <authorList>
            <person name="Sheffer M."/>
        </authorList>
    </citation>
    <scope>NUCLEOTIDE SEQUENCE</scope>
</reference>
<name>A0A8T0E1B9_ARGBR</name>
<evidence type="ECO:0000313" key="2">
    <source>
        <dbReference type="Proteomes" id="UP000807504"/>
    </source>
</evidence>
<keyword evidence="2" id="KW-1185">Reference proteome</keyword>
<accession>A0A8T0E1B9</accession>
<reference evidence="1" key="1">
    <citation type="journal article" date="2020" name="bioRxiv">
        <title>Chromosome-level reference genome of the European wasp spider Argiope bruennichi: a resource for studies on range expansion and evolutionary adaptation.</title>
        <authorList>
            <person name="Sheffer M.M."/>
            <person name="Hoppe A."/>
            <person name="Krehenwinkel H."/>
            <person name="Uhl G."/>
            <person name="Kuss A.W."/>
            <person name="Jensen L."/>
            <person name="Jensen C."/>
            <person name="Gillespie R.G."/>
            <person name="Hoff K.J."/>
            <person name="Prost S."/>
        </authorList>
    </citation>
    <scope>NUCLEOTIDE SEQUENCE</scope>
</reference>
<sequence>MNTNEHKYYDAVLPIPEDEELVYGDDYTYKDRNKNLRSLSPSRSCFPKCYDPKHENKRQWMLGAGDNKQVNAKSRTSICDFSVKYMPSPPKKRWTVSYDNRNYIKSQLSEDVLDHLLEKKKRDNAAVNRIWKQKE</sequence>